<geneLocation type="plasmid" evidence="1 2">
    <name>pSRC3</name>
</geneLocation>
<accession>I0GWI9</accession>
<gene>
    <name evidence="1" type="ordered locus">SELR_pSRC300530</name>
</gene>
<dbReference type="Proteomes" id="UP000007887">
    <property type="component" value="Plasmid pSRC3"/>
</dbReference>
<evidence type="ECO:0000313" key="1">
    <source>
        <dbReference type="EMBL" id="BAL85126.1"/>
    </source>
</evidence>
<keyword evidence="1" id="KW-0614">Plasmid</keyword>
<reference evidence="1 2" key="1">
    <citation type="submission" date="2011-10" db="EMBL/GenBank/DDBJ databases">
        <title>Whole genome sequence of Selenomonas ruminantium subsp. lactilytica TAM6421.</title>
        <authorList>
            <person name="Oguchi A."/>
            <person name="Ankai A."/>
            <person name="Kaneko J."/>
            <person name="Yamada-Narita S."/>
            <person name="Fukui S."/>
            <person name="Takahashi M."/>
            <person name="Onodera T."/>
            <person name="Kojima S."/>
            <person name="Fushimi T."/>
            <person name="Abe N."/>
            <person name="Kamio Y."/>
            <person name="Yamazaki S."/>
            <person name="Fujita N."/>
        </authorList>
    </citation>
    <scope>NUCLEOTIDE SEQUENCE [LARGE SCALE GENOMIC DNA]</scope>
    <source>
        <strain evidence="2">NBRC 103574 / TAM6421</strain>
        <plasmid evidence="1 2">pSRC3</plasmid>
    </source>
</reference>
<dbReference type="HOGENOM" id="CLU_1427099_0_0_9"/>
<organism evidence="1 2">
    <name type="scientific">Selenomonas ruminantium subsp. lactilytica (strain NBRC 103574 / TAM6421)</name>
    <dbReference type="NCBI Taxonomy" id="927704"/>
    <lineage>
        <taxon>Bacteria</taxon>
        <taxon>Bacillati</taxon>
        <taxon>Bacillota</taxon>
        <taxon>Negativicutes</taxon>
        <taxon>Selenomonadales</taxon>
        <taxon>Selenomonadaceae</taxon>
        <taxon>Selenomonas</taxon>
    </lineage>
</organism>
<name>I0GWI9_SELRL</name>
<dbReference type="AlphaFoldDB" id="I0GWI9"/>
<dbReference type="PATRIC" id="fig|927704.6.peg.3367"/>
<evidence type="ECO:0000313" key="2">
    <source>
        <dbReference type="Proteomes" id="UP000007887"/>
    </source>
</evidence>
<sequence>MNTVLLSWKDAEKIFKWAYENKSMMYQFPEPLKNIRLVIEKWEAKIQRYGNKVKIHHWYDGKAKGTQEFKLGIPITIIDNKTDFRGPDKMTMVATYAALMAYMVYAPKEIIKEPAKMAVHAPGGPRKAGKGYTYILHRISNKAPQGGHHRSPQGTFTVRGHHRHYKNGKTIWIREYTKGTGENKERTYKL</sequence>
<dbReference type="RefSeq" id="WP_014426144.1">
    <property type="nucleotide sequence ID" value="NC_017073.1"/>
</dbReference>
<protein>
    <submittedName>
        <fullName evidence="1">Uncharacterized protein</fullName>
    </submittedName>
</protein>
<dbReference type="KEGG" id="sri:SELR_pSRC300530"/>
<dbReference type="OrthoDB" id="1906755at2"/>
<dbReference type="EMBL" id="AP012300">
    <property type="protein sequence ID" value="BAL85126.1"/>
    <property type="molecule type" value="Genomic_DNA"/>
</dbReference>
<proteinExistence type="predicted"/>